<evidence type="ECO:0000259" key="1">
    <source>
        <dbReference type="Pfam" id="PF00501"/>
    </source>
</evidence>
<dbReference type="SUPFAM" id="SSF56801">
    <property type="entry name" value="Acetyl-CoA synthetase-like"/>
    <property type="match status" value="1"/>
</dbReference>
<accession>A0ABP7EZP9</accession>
<protein>
    <submittedName>
        <fullName evidence="2">AMP-binding protein</fullName>
    </submittedName>
</protein>
<dbReference type="InterPro" id="IPR042099">
    <property type="entry name" value="ANL_N_sf"/>
</dbReference>
<dbReference type="Proteomes" id="UP001500908">
    <property type="component" value="Unassembled WGS sequence"/>
</dbReference>
<name>A0ABP7EZP9_9ACTN</name>
<evidence type="ECO:0000313" key="3">
    <source>
        <dbReference type="Proteomes" id="UP001500908"/>
    </source>
</evidence>
<dbReference type="Gene3D" id="3.40.50.12780">
    <property type="entry name" value="N-terminal domain of ligase-like"/>
    <property type="match status" value="1"/>
</dbReference>
<evidence type="ECO:0000313" key="2">
    <source>
        <dbReference type="EMBL" id="GAA3726328.1"/>
    </source>
</evidence>
<proteinExistence type="predicted"/>
<dbReference type="InterPro" id="IPR000873">
    <property type="entry name" value="AMP-dep_synth/lig_dom"/>
</dbReference>
<reference evidence="3" key="1">
    <citation type="journal article" date="2019" name="Int. J. Syst. Evol. Microbiol.">
        <title>The Global Catalogue of Microorganisms (GCM) 10K type strain sequencing project: providing services to taxonomists for standard genome sequencing and annotation.</title>
        <authorList>
            <consortium name="The Broad Institute Genomics Platform"/>
            <consortium name="The Broad Institute Genome Sequencing Center for Infectious Disease"/>
            <person name="Wu L."/>
            <person name="Ma J."/>
        </authorList>
    </citation>
    <scope>NUCLEOTIDE SEQUENCE [LARGE SCALE GENOMIC DNA]</scope>
    <source>
        <strain evidence="3">JCM 17137</strain>
    </source>
</reference>
<dbReference type="Pfam" id="PF00501">
    <property type="entry name" value="AMP-binding"/>
    <property type="match status" value="1"/>
</dbReference>
<dbReference type="InterPro" id="IPR050237">
    <property type="entry name" value="ATP-dep_AMP-bd_enzyme"/>
</dbReference>
<dbReference type="PANTHER" id="PTHR43767:SF1">
    <property type="entry name" value="NONRIBOSOMAL PEPTIDE SYNTHASE PES1 (EUROFUNG)-RELATED"/>
    <property type="match status" value="1"/>
</dbReference>
<gene>
    <name evidence="2" type="ORF">GCM10022402_03800</name>
</gene>
<comment type="caution">
    <text evidence="2">The sequence shown here is derived from an EMBL/GenBank/DDBJ whole genome shotgun (WGS) entry which is preliminary data.</text>
</comment>
<dbReference type="EMBL" id="BAABDD010000001">
    <property type="protein sequence ID" value="GAA3726328.1"/>
    <property type="molecule type" value="Genomic_DNA"/>
</dbReference>
<feature type="domain" description="AMP-dependent synthetase/ligase" evidence="1">
    <location>
        <begin position="5"/>
        <end position="370"/>
    </location>
</feature>
<organism evidence="2 3">
    <name type="scientific">Salinactinospora qingdaonensis</name>
    <dbReference type="NCBI Taxonomy" id="702744"/>
    <lineage>
        <taxon>Bacteria</taxon>
        <taxon>Bacillati</taxon>
        <taxon>Actinomycetota</taxon>
        <taxon>Actinomycetes</taxon>
        <taxon>Streptosporangiales</taxon>
        <taxon>Nocardiopsidaceae</taxon>
        <taxon>Salinactinospora</taxon>
    </lineage>
</organism>
<dbReference type="InterPro" id="IPR020845">
    <property type="entry name" value="AMP-binding_CS"/>
</dbReference>
<dbReference type="PANTHER" id="PTHR43767">
    <property type="entry name" value="LONG-CHAIN-FATTY-ACID--COA LIGASE"/>
    <property type="match status" value="1"/>
</dbReference>
<dbReference type="CDD" id="cd04433">
    <property type="entry name" value="AFD_class_I"/>
    <property type="match status" value="1"/>
</dbReference>
<dbReference type="PROSITE" id="PS00455">
    <property type="entry name" value="AMP_BINDING"/>
    <property type="match status" value="1"/>
</dbReference>
<keyword evidence="3" id="KW-1185">Reference proteome</keyword>
<sequence length="520" mass="57338">MGTVFDRVAARHPSNVVILDHDLDVAPERNRRLTAAEVADLVADLASRLWAAKVRPGERVVVYKSDGFDISLLACAVARIGAVPVMLSPKLDGESVTELLRRATPAYFLTDQAKLDNELTDTVFQIAEKVLLASGDHPDALPMHALAGAQRVDPITMPANHPTLVTHTSGTTGLPKLAVHTGYSLMARYRPQASAVALVRKRETVAMHVSFVHSRVVSAMTIALSRGFPLLVLRDSDPENVAELFARFRPGIIEAHPNSFMEWEQLTEDSRRPLAHVKYFSSTFDAIHPRTVHRLLHASNRQMPLFAQLYGQSETGPIVASSFTRSQLPESNGRRVGVPFPGMTDVRVVSRNGAPPSESNPGYIEVRSDGRAITFLGEPERYAKQVTEDGWWRMGDVGYRDRWGRLYLLDREVDVIEGFGSTLATEDTLLARLPELTEVIIVRGADGTPVPVVSTHDDTPLDTTAWQRATRELPPMAEPVQWRIDDLPHTATTKIKRLELARVLAENGHGTAGHALRSQS</sequence>